<comment type="caution">
    <text evidence="2">The sequence shown here is derived from an EMBL/GenBank/DDBJ whole genome shotgun (WGS) entry which is preliminary data.</text>
</comment>
<evidence type="ECO:0000313" key="3">
    <source>
        <dbReference type="Proteomes" id="UP001202922"/>
    </source>
</evidence>
<dbReference type="EMBL" id="JAKZBV010000002">
    <property type="protein sequence ID" value="MCH6472459.1"/>
    <property type="molecule type" value="Genomic_DNA"/>
</dbReference>
<keyword evidence="1" id="KW-0812">Transmembrane</keyword>
<name>A0ABS9U709_9MICC</name>
<sequence length="302" mass="33064">MPSPALVSALLGFVALFTVGFAIPESVVDSWLGGTNLLHLIRNLLFLVSMWFLRRAICLVLSRPSTRRNPIPLLVQMLVMAVFFAASPRGPTTGLFIPEYVHEPGIWAYANVYMAGVLWLAVDIIRLARTSAPRPLGWFWWFSAGGILISMASLVELVYMSVVPRFGRESAVAQSLYPLFSPLLYSGIAAIVVGLCIPPVTTLVRRAELPLRLVNARAKAICTPRTSCRRSAATAFVSGLLAADPRGEVYDTMIQLRDGTMASVVSLTAAQLALLVDLEQRFPYDQMAIAIPKEVRPDEAHP</sequence>
<dbReference type="RefSeq" id="WP_241056633.1">
    <property type="nucleotide sequence ID" value="NZ_JAKZBV010000002.1"/>
</dbReference>
<keyword evidence="1" id="KW-1133">Transmembrane helix</keyword>
<dbReference type="Proteomes" id="UP001202922">
    <property type="component" value="Unassembled WGS sequence"/>
</dbReference>
<feature type="transmembrane region" description="Helical" evidence="1">
    <location>
        <begin position="138"/>
        <end position="163"/>
    </location>
</feature>
<feature type="transmembrane region" description="Helical" evidence="1">
    <location>
        <begin position="38"/>
        <end position="57"/>
    </location>
</feature>
<protein>
    <submittedName>
        <fullName evidence="2">Uncharacterized protein</fullName>
    </submittedName>
</protein>
<evidence type="ECO:0000313" key="2">
    <source>
        <dbReference type="EMBL" id="MCH6472459.1"/>
    </source>
</evidence>
<proteinExistence type="predicted"/>
<feature type="transmembrane region" description="Helical" evidence="1">
    <location>
        <begin position="183"/>
        <end position="204"/>
    </location>
</feature>
<accession>A0ABS9U709</accession>
<keyword evidence="3" id="KW-1185">Reference proteome</keyword>
<reference evidence="2 3" key="1">
    <citation type="submission" date="2022-03" db="EMBL/GenBank/DDBJ databases">
        <title>Sinomonas sp. isolated from a soil.</title>
        <authorList>
            <person name="Han J."/>
            <person name="Kim D.-U."/>
        </authorList>
    </citation>
    <scope>NUCLEOTIDE SEQUENCE [LARGE SCALE GENOMIC DNA]</scope>
    <source>
        <strain evidence="2 3">5-5</strain>
    </source>
</reference>
<gene>
    <name evidence="2" type="ORF">L0M17_21255</name>
</gene>
<feature type="transmembrane region" description="Helical" evidence="1">
    <location>
        <begin position="69"/>
        <end position="86"/>
    </location>
</feature>
<evidence type="ECO:0000256" key="1">
    <source>
        <dbReference type="SAM" id="Phobius"/>
    </source>
</evidence>
<keyword evidence="1" id="KW-0472">Membrane</keyword>
<feature type="transmembrane region" description="Helical" evidence="1">
    <location>
        <begin position="106"/>
        <end position="126"/>
    </location>
</feature>
<organism evidence="2 3">
    <name type="scientific">Sinomonas terrae</name>
    <dbReference type="NCBI Taxonomy" id="2908838"/>
    <lineage>
        <taxon>Bacteria</taxon>
        <taxon>Bacillati</taxon>
        <taxon>Actinomycetota</taxon>
        <taxon>Actinomycetes</taxon>
        <taxon>Micrococcales</taxon>
        <taxon>Micrococcaceae</taxon>
        <taxon>Sinomonas</taxon>
    </lineage>
</organism>